<comment type="subcellular location">
    <subcellularLocation>
        <location evidence="2">Cell membrane</location>
        <topology evidence="2">Multi-pass membrane protein</topology>
    </subcellularLocation>
</comment>
<evidence type="ECO:0000256" key="1">
    <source>
        <dbReference type="ARBA" id="ARBA00000085"/>
    </source>
</evidence>
<dbReference type="EMBL" id="AONQ01000086">
    <property type="protein sequence ID" value="EME68044.1"/>
    <property type="molecule type" value="Genomic_DNA"/>
</dbReference>
<feature type="transmembrane region" description="Helical" evidence="14">
    <location>
        <begin position="165"/>
        <end position="187"/>
    </location>
</feature>
<evidence type="ECO:0000256" key="3">
    <source>
        <dbReference type="ARBA" id="ARBA00012438"/>
    </source>
</evidence>
<feature type="transmembrane region" description="Helical" evidence="14">
    <location>
        <begin position="50"/>
        <end position="67"/>
    </location>
</feature>
<dbReference type="PRINTS" id="PR00344">
    <property type="entry name" value="BCTRLSENSOR"/>
</dbReference>
<dbReference type="RefSeq" id="WP_008621349.1">
    <property type="nucleotide sequence ID" value="NZ_AONQ01000086.1"/>
</dbReference>
<dbReference type="InterPro" id="IPR003594">
    <property type="entry name" value="HATPase_dom"/>
</dbReference>
<keyword evidence="10" id="KW-0067">ATP-binding</keyword>
<evidence type="ECO:0000256" key="7">
    <source>
        <dbReference type="ARBA" id="ARBA00022692"/>
    </source>
</evidence>
<feature type="transmembrane region" description="Helical" evidence="14">
    <location>
        <begin position="199"/>
        <end position="224"/>
    </location>
</feature>
<dbReference type="SMART" id="SM00388">
    <property type="entry name" value="HisKA"/>
    <property type="match status" value="1"/>
</dbReference>
<organism evidence="16 17">
    <name type="scientific">Paramagnetospirillum caucaseum</name>
    <dbReference type="NCBI Taxonomy" id="1244869"/>
    <lineage>
        <taxon>Bacteria</taxon>
        <taxon>Pseudomonadati</taxon>
        <taxon>Pseudomonadota</taxon>
        <taxon>Alphaproteobacteria</taxon>
        <taxon>Rhodospirillales</taxon>
        <taxon>Magnetospirillaceae</taxon>
        <taxon>Paramagnetospirillum</taxon>
    </lineage>
</organism>
<dbReference type="GO" id="GO:0005886">
    <property type="term" value="C:plasma membrane"/>
    <property type="evidence" value="ECO:0007669"/>
    <property type="project" value="UniProtKB-SubCell"/>
</dbReference>
<keyword evidence="8" id="KW-0547">Nucleotide-binding</keyword>
<protein>
    <recommendedName>
        <fullName evidence="3">histidine kinase</fullName>
        <ecNumber evidence="3">2.7.13.3</ecNumber>
    </recommendedName>
</protein>
<dbReference type="STRING" id="1244869.H261_20412"/>
<keyword evidence="13 14" id="KW-0472">Membrane</keyword>
<evidence type="ECO:0000256" key="10">
    <source>
        <dbReference type="ARBA" id="ARBA00022840"/>
    </source>
</evidence>
<keyword evidence="4" id="KW-1003">Cell membrane</keyword>
<dbReference type="SUPFAM" id="SSF55874">
    <property type="entry name" value="ATPase domain of HSP90 chaperone/DNA topoisomerase II/histidine kinase"/>
    <property type="match status" value="1"/>
</dbReference>
<feature type="transmembrane region" description="Helical" evidence="14">
    <location>
        <begin position="273"/>
        <end position="294"/>
    </location>
</feature>
<dbReference type="InterPro" id="IPR036097">
    <property type="entry name" value="HisK_dim/P_sf"/>
</dbReference>
<feature type="transmembrane region" description="Helical" evidence="14">
    <location>
        <begin position="74"/>
        <end position="100"/>
    </location>
</feature>
<dbReference type="InterPro" id="IPR036890">
    <property type="entry name" value="HATPase_C_sf"/>
</dbReference>
<feature type="domain" description="Histidine kinase" evidence="15">
    <location>
        <begin position="327"/>
        <end position="541"/>
    </location>
</feature>
<proteinExistence type="predicted"/>
<keyword evidence="12" id="KW-0902">Two-component regulatory system</keyword>
<dbReference type="PATRIC" id="fig|1244869.3.peg.4054"/>
<dbReference type="CDD" id="cd00082">
    <property type="entry name" value="HisKA"/>
    <property type="match status" value="1"/>
</dbReference>
<dbReference type="PANTHER" id="PTHR43065">
    <property type="entry name" value="SENSOR HISTIDINE KINASE"/>
    <property type="match status" value="1"/>
</dbReference>
<dbReference type="GO" id="GO:0000155">
    <property type="term" value="F:phosphorelay sensor kinase activity"/>
    <property type="evidence" value="ECO:0007669"/>
    <property type="project" value="InterPro"/>
</dbReference>
<dbReference type="InterPro" id="IPR007895">
    <property type="entry name" value="MASE1"/>
</dbReference>
<dbReference type="EC" id="2.7.13.3" evidence="3"/>
<evidence type="ECO:0000256" key="9">
    <source>
        <dbReference type="ARBA" id="ARBA00022777"/>
    </source>
</evidence>
<comment type="catalytic activity">
    <reaction evidence="1">
        <text>ATP + protein L-histidine = ADP + protein N-phospho-L-histidine.</text>
        <dbReference type="EC" id="2.7.13.3"/>
    </reaction>
</comment>
<sequence>MKHSFYEVFASVRAATKGALLFDAAISAVYVFAWIALFRAAIAMGAAPGVSAWFPPAGLTFAFLLRFPRLWPMAYVGVGYIVATAPYPHSAVAIFLSWAIPPTTYVVGVHALRRSLGYARIDLANMRHLIAFSIASLLVPIAAALALIVTFCADELIPWANYWDMVLRFSLGDAIGIVTLTPALLLTRTDWVAATNGRSLIWLVASFIAIGLALYVETVAVVLGQDQGPMSYFLMLPIAWTAMHFGNVGSAASSLIANISITVASWLAPDHRIVAGAPYFMLSVGYLGLIIGSMTSERERSVQKLRVQERALDRAYTHFTGQQTAAKLAHEIRQPLAVVSTYVEGLVGYIEKDANRTDDALMLAKRTDREVQRIGEIISAAQSKIEHAAGQRETFDFSSVMQDVDPLLRQICKDHGVTASFDVIASARVSGVKASLQQVMVNFVRNACEAMSAVPPADRRLIVESNLGDERINVTVSDNGTGLAEDMEKAGHALFASTKIGGSGFGLPISKTIIEGHGGALSILNRPEGGAVISFWLPVVKAPRS</sequence>
<evidence type="ECO:0000256" key="11">
    <source>
        <dbReference type="ARBA" id="ARBA00022989"/>
    </source>
</evidence>
<reference evidence="16 17" key="1">
    <citation type="journal article" date="2014" name="Genome Announc.">
        <title>Draft Genome Sequence of Magnetospirillum sp. Strain SO-1, a Freshwater Magnetotactic Bacterium Isolated from the Ol'khovka River, Russia.</title>
        <authorList>
            <person name="Grouzdev D.S."/>
            <person name="Dziuba M.V."/>
            <person name="Sukhacheva M.S."/>
            <person name="Mardanov A.V."/>
            <person name="Beletskiy A.V."/>
            <person name="Kuznetsov B.B."/>
            <person name="Skryabin K.G."/>
        </authorList>
    </citation>
    <scope>NUCLEOTIDE SEQUENCE [LARGE SCALE GENOMIC DNA]</scope>
    <source>
        <strain evidence="16 17">SO-1</strain>
    </source>
</reference>
<keyword evidence="17" id="KW-1185">Reference proteome</keyword>
<feature type="transmembrane region" description="Helical" evidence="14">
    <location>
        <begin position="20"/>
        <end position="44"/>
    </location>
</feature>
<dbReference type="OrthoDB" id="9784218at2"/>
<keyword evidence="7 14" id="KW-0812">Transmembrane</keyword>
<evidence type="ECO:0000256" key="5">
    <source>
        <dbReference type="ARBA" id="ARBA00022553"/>
    </source>
</evidence>
<keyword evidence="9 16" id="KW-0418">Kinase</keyword>
<gene>
    <name evidence="16" type="ORF">H261_20412</name>
</gene>
<keyword evidence="5" id="KW-0597">Phosphoprotein</keyword>
<keyword evidence="11 14" id="KW-1133">Transmembrane helix</keyword>
<accession>M3A6E8</accession>
<evidence type="ECO:0000256" key="8">
    <source>
        <dbReference type="ARBA" id="ARBA00022741"/>
    </source>
</evidence>
<dbReference type="Pfam" id="PF02518">
    <property type="entry name" value="HATPase_c"/>
    <property type="match status" value="1"/>
</dbReference>
<dbReference type="PANTHER" id="PTHR43065:SF10">
    <property type="entry name" value="PEROXIDE STRESS-ACTIVATED HISTIDINE KINASE MAK3"/>
    <property type="match status" value="1"/>
</dbReference>
<dbReference type="InterPro" id="IPR005467">
    <property type="entry name" value="His_kinase_dom"/>
</dbReference>
<keyword evidence="6" id="KW-0808">Transferase</keyword>
<dbReference type="Gene3D" id="3.30.565.10">
    <property type="entry name" value="Histidine kinase-like ATPase, C-terminal domain"/>
    <property type="match status" value="1"/>
</dbReference>
<evidence type="ECO:0000313" key="16">
    <source>
        <dbReference type="EMBL" id="EME68044.1"/>
    </source>
</evidence>
<evidence type="ECO:0000313" key="17">
    <source>
        <dbReference type="Proteomes" id="UP000011744"/>
    </source>
</evidence>
<evidence type="ECO:0000256" key="2">
    <source>
        <dbReference type="ARBA" id="ARBA00004651"/>
    </source>
</evidence>
<dbReference type="Pfam" id="PF00512">
    <property type="entry name" value="HisKA"/>
    <property type="match status" value="1"/>
</dbReference>
<dbReference type="InterPro" id="IPR004358">
    <property type="entry name" value="Sig_transdc_His_kin-like_C"/>
</dbReference>
<dbReference type="AlphaFoldDB" id="M3A6E8"/>
<comment type="caution">
    <text evidence="16">The sequence shown here is derived from an EMBL/GenBank/DDBJ whole genome shotgun (WGS) entry which is preliminary data.</text>
</comment>
<dbReference type="SUPFAM" id="SSF47384">
    <property type="entry name" value="Homodimeric domain of signal transducing histidine kinase"/>
    <property type="match status" value="1"/>
</dbReference>
<dbReference type="InterPro" id="IPR003661">
    <property type="entry name" value="HisK_dim/P_dom"/>
</dbReference>
<evidence type="ECO:0000256" key="12">
    <source>
        <dbReference type="ARBA" id="ARBA00023012"/>
    </source>
</evidence>
<dbReference type="GO" id="GO:0005524">
    <property type="term" value="F:ATP binding"/>
    <property type="evidence" value="ECO:0007669"/>
    <property type="project" value="UniProtKB-KW"/>
</dbReference>
<evidence type="ECO:0000256" key="6">
    <source>
        <dbReference type="ARBA" id="ARBA00022679"/>
    </source>
</evidence>
<dbReference type="Proteomes" id="UP000011744">
    <property type="component" value="Unassembled WGS sequence"/>
</dbReference>
<name>M3A6E8_9PROT</name>
<dbReference type="PROSITE" id="PS50109">
    <property type="entry name" value="HIS_KIN"/>
    <property type="match status" value="1"/>
</dbReference>
<dbReference type="Gene3D" id="1.10.287.130">
    <property type="match status" value="1"/>
</dbReference>
<feature type="transmembrane region" description="Helical" evidence="14">
    <location>
        <begin position="245"/>
        <end position="267"/>
    </location>
</feature>
<evidence type="ECO:0000256" key="14">
    <source>
        <dbReference type="SAM" id="Phobius"/>
    </source>
</evidence>
<evidence type="ECO:0000259" key="15">
    <source>
        <dbReference type="PROSITE" id="PS50109"/>
    </source>
</evidence>
<dbReference type="SMART" id="SM00387">
    <property type="entry name" value="HATPase_c"/>
    <property type="match status" value="1"/>
</dbReference>
<feature type="transmembrane region" description="Helical" evidence="14">
    <location>
        <begin position="129"/>
        <end position="153"/>
    </location>
</feature>
<dbReference type="eggNOG" id="COG4191">
    <property type="taxonomic scope" value="Bacteria"/>
</dbReference>
<evidence type="ECO:0000256" key="4">
    <source>
        <dbReference type="ARBA" id="ARBA00022475"/>
    </source>
</evidence>
<dbReference type="Pfam" id="PF05231">
    <property type="entry name" value="MASE1"/>
    <property type="match status" value="1"/>
</dbReference>
<evidence type="ECO:0000256" key="13">
    <source>
        <dbReference type="ARBA" id="ARBA00023136"/>
    </source>
</evidence>